<dbReference type="PANTHER" id="PTHR11552">
    <property type="entry name" value="GLUCOSE-METHANOL-CHOLINE GMC OXIDOREDUCTASE"/>
    <property type="match status" value="1"/>
</dbReference>
<dbReference type="EMBL" id="UINC01005505">
    <property type="protein sequence ID" value="SVA21755.1"/>
    <property type="molecule type" value="Genomic_DNA"/>
</dbReference>
<dbReference type="InterPro" id="IPR036188">
    <property type="entry name" value="FAD/NAD-bd_sf"/>
</dbReference>
<dbReference type="PROSITE" id="PS00624">
    <property type="entry name" value="GMC_OXRED_2"/>
    <property type="match status" value="1"/>
</dbReference>
<dbReference type="Gene3D" id="3.30.410.40">
    <property type="match status" value="1"/>
</dbReference>
<feature type="non-terminal residue" evidence="6">
    <location>
        <position position="513"/>
    </location>
</feature>
<protein>
    <recommendedName>
        <fullName evidence="5">Glucose-methanol-choline oxidoreductase N-terminal domain-containing protein</fullName>
    </recommendedName>
</protein>
<evidence type="ECO:0000256" key="1">
    <source>
        <dbReference type="ARBA" id="ARBA00001974"/>
    </source>
</evidence>
<evidence type="ECO:0000256" key="4">
    <source>
        <dbReference type="ARBA" id="ARBA00022827"/>
    </source>
</evidence>
<dbReference type="Gene3D" id="3.50.50.60">
    <property type="entry name" value="FAD/NAD(P)-binding domain"/>
    <property type="match status" value="1"/>
</dbReference>
<dbReference type="InterPro" id="IPR012132">
    <property type="entry name" value="GMC_OxRdtase"/>
</dbReference>
<name>A0A381U0L3_9ZZZZ</name>
<evidence type="ECO:0000259" key="5">
    <source>
        <dbReference type="PROSITE" id="PS00624"/>
    </source>
</evidence>
<dbReference type="SUPFAM" id="SSF54373">
    <property type="entry name" value="FAD-linked reductases, C-terminal domain"/>
    <property type="match status" value="1"/>
</dbReference>
<sequence length="513" mass="57322">MEYDYIVVGAGSAGAIIATRLSEDESKSVLLLESGSDYEDFSSLPEKFKYGYGPELLDEPNWWLDPGDEKRWLFVADATEEQDSPMLIPRGKAMGGSSAVNAQIFLRGDPQDYDTWAEHGNEEWSFEKCLPAFKKLENDTDMGGDFHGHDGPVRVRRHPKDEWTRDAEAFFQGFRDIGFPATEDHNDPDSTGVGPMPFNTINRVRQSTALTYLNPARNRKNLTLKADCNVRKIKLSNKKAVGVEVEKDGDVFIEKGAEIIVSAGAIGSPQLLMLSGIGPNEHLGGKGIEVLHHLPGVGQNLRDHPQVRLIWEVNDDYEHLKDGSKRGATVAIRYTAEGSELHNDMMVHHTATVPQKFYMTDGEDMYKGVGMSACLYLQIGSGELLLRSSDPQVQPHLNYNYFREEEDLRRMRECVRLCAEVGDGNSYESIVTRRIQPTDQELKDNDLLDLWILKNATTSHHISGTCKMGPESDSMAVVDQYGKVHGFENLRLGDASIMHDCVRANTNVPAMMI</sequence>
<gene>
    <name evidence="6" type="ORF">METZ01_LOCUS74609</name>
</gene>
<organism evidence="6">
    <name type="scientific">marine metagenome</name>
    <dbReference type="NCBI Taxonomy" id="408172"/>
    <lineage>
        <taxon>unclassified sequences</taxon>
        <taxon>metagenomes</taxon>
        <taxon>ecological metagenomes</taxon>
    </lineage>
</organism>
<dbReference type="InterPro" id="IPR000172">
    <property type="entry name" value="GMC_OxRdtase_N"/>
</dbReference>
<dbReference type="GO" id="GO:0050660">
    <property type="term" value="F:flavin adenine dinucleotide binding"/>
    <property type="evidence" value="ECO:0007669"/>
    <property type="project" value="InterPro"/>
</dbReference>
<accession>A0A381U0L3</accession>
<dbReference type="GO" id="GO:0016614">
    <property type="term" value="F:oxidoreductase activity, acting on CH-OH group of donors"/>
    <property type="evidence" value="ECO:0007669"/>
    <property type="project" value="InterPro"/>
</dbReference>
<dbReference type="InterPro" id="IPR007867">
    <property type="entry name" value="GMC_OxRtase_C"/>
</dbReference>
<evidence type="ECO:0000256" key="3">
    <source>
        <dbReference type="ARBA" id="ARBA00022630"/>
    </source>
</evidence>
<proteinExistence type="inferred from homology"/>
<feature type="domain" description="Glucose-methanol-choline oxidoreductase N-terminal" evidence="5">
    <location>
        <begin position="264"/>
        <end position="278"/>
    </location>
</feature>
<dbReference type="AlphaFoldDB" id="A0A381U0L3"/>
<keyword evidence="4" id="KW-0274">FAD</keyword>
<dbReference type="PANTHER" id="PTHR11552:SF147">
    <property type="entry name" value="CHOLINE DEHYDROGENASE, MITOCHONDRIAL"/>
    <property type="match status" value="1"/>
</dbReference>
<dbReference type="PIRSF" id="PIRSF000137">
    <property type="entry name" value="Alcohol_oxidase"/>
    <property type="match status" value="1"/>
</dbReference>
<comment type="similarity">
    <text evidence="2">Belongs to the GMC oxidoreductase family.</text>
</comment>
<dbReference type="Pfam" id="PF00732">
    <property type="entry name" value="GMC_oxred_N"/>
    <property type="match status" value="1"/>
</dbReference>
<keyword evidence="3" id="KW-0285">Flavoprotein</keyword>
<dbReference type="SUPFAM" id="SSF51905">
    <property type="entry name" value="FAD/NAD(P)-binding domain"/>
    <property type="match status" value="1"/>
</dbReference>
<evidence type="ECO:0000313" key="6">
    <source>
        <dbReference type="EMBL" id="SVA21755.1"/>
    </source>
</evidence>
<evidence type="ECO:0000256" key="2">
    <source>
        <dbReference type="ARBA" id="ARBA00010790"/>
    </source>
</evidence>
<comment type="cofactor">
    <cofactor evidence="1">
        <name>FAD</name>
        <dbReference type="ChEBI" id="CHEBI:57692"/>
    </cofactor>
</comment>
<dbReference type="Pfam" id="PF05199">
    <property type="entry name" value="GMC_oxred_C"/>
    <property type="match status" value="1"/>
</dbReference>
<reference evidence="6" key="1">
    <citation type="submission" date="2018-05" db="EMBL/GenBank/DDBJ databases">
        <authorList>
            <person name="Lanie J.A."/>
            <person name="Ng W.-L."/>
            <person name="Kazmierczak K.M."/>
            <person name="Andrzejewski T.M."/>
            <person name="Davidsen T.M."/>
            <person name="Wayne K.J."/>
            <person name="Tettelin H."/>
            <person name="Glass J.I."/>
            <person name="Rusch D."/>
            <person name="Podicherti R."/>
            <person name="Tsui H.-C.T."/>
            <person name="Winkler M.E."/>
        </authorList>
    </citation>
    <scope>NUCLEOTIDE SEQUENCE</scope>
</reference>